<evidence type="ECO:0000313" key="2">
    <source>
        <dbReference type="Proteomes" id="UP000812287"/>
    </source>
</evidence>
<comment type="caution">
    <text evidence="1">The sequence shown here is derived from an EMBL/GenBank/DDBJ whole genome shotgun (WGS) entry which is preliminary data.</text>
</comment>
<gene>
    <name evidence="1" type="ORF">BT62DRAFT_173312</name>
</gene>
<dbReference type="InterPro" id="IPR015889">
    <property type="entry name" value="Intradiol_dOase_core"/>
</dbReference>
<evidence type="ECO:0000313" key="1">
    <source>
        <dbReference type="EMBL" id="KAG7445681.1"/>
    </source>
</evidence>
<sequence>MIVHENGTIFDNGTFSSDGQQYIGQVFFDQDLITAVEATSPYVTNTIAITENEDDRVFTAGVEPDSGTGVDPTLEYVYLGDGLSDGLLFWGTVGVDLTASYESSPGGYLTEAGGVVNPNATAIGVNGVSSSSGMNGTDTGFDGGNSTSTDSSTTQLLCTCTSI</sequence>
<dbReference type="GeneID" id="66102219"/>
<dbReference type="OrthoDB" id="121380at2759"/>
<dbReference type="Proteomes" id="UP000812287">
    <property type="component" value="Unassembled WGS sequence"/>
</dbReference>
<proteinExistence type="predicted"/>
<protein>
    <submittedName>
        <fullName evidence="1">Uncharacterized protein</fullName>
    </submittedName>
</protein>
<name>A0A9P7VQQ1_9AGAR</name>
<dbReference type="PANTHER" id="PTHR34315:SF1">
    <property type="entry name" value="INTRADIOL RING-CLEAVAGE DIOXYGENASES DOMAIN-CONTAINING PROTEIN-RELATED"/>
    <property type="match status" value="1"/>
</dbReference>
<dbReference type="GO" id="GO:0005506">
    <property type="term" value="F:iron ion binding"/>
    <property type="evidence" value="ECO:0007669"/>
    <property type="project" value="InterPro"/>
</dbReference>
<dbReference type="AlphaFoldDB" id="A0A9P7VQQ1"/>
<organism evidence="1 2">
    <name type="scientific">Guyanagaster necrorhizus</name>
    <dbReference type="NCBI Taxonomy" id="856835"/>
    <lineage>
        <taxon>Eukaryota</taxon>
        <taxon>Fungi</taxon>
        <taxon>Dikarya</taxon>
        <taxon>Basidiomycota</taxon>
        <taxon>Agaricomycotina</taxon>
        <taxon>Agaricomycetes</taxon>
        <taxon>Agaricomycetidae</taxon>
        <taxon>Agaricales</taxon>
        <taxon>Marasmiineae</taxon>
        <taxon>Physalacriaceae</taxon>
        <taxon>Guyanagaster</taxon>
    </lineage>
</organism>
<reference evidence="1" key="1">
    <citation type="submission" date="2020-11" db="EMBL/GenBank/DDBJ databases">
        <title>Adaptations for nitrogen fixation in a non-lichenized fungal sporocarp promotes dispersal by wood-feeding termites.</title>
        <authorList>
            <consortium name="DOE Joint Genome Institute"/>
            <person name="Koch R.A."/>
            <person name="Yoon G."/>
            <person name="Arayal U."/>
            <person name="Lail K."/>
            <person name="Amirebrahimi M."/>
            <person name="Labutti K."/>
            <person name="Lipzen A."/>
            <person name="Riley R."/>
            <person name="Barry K."/>
            <person name="Henrissat B."/>
            <person name="Grigoriev I.V."/>
            <person name="Herr J.R."/>
            <person name="Aime M.C."/>
        </authorList>
    </citation>
    <scope>NUCLEOTIDE SEQUENCE</scope>
    <source>
        <strain evidence="1">MCA 3950</strain>
    </source>
</reference>
<dbReference type="GO" id="GO:0016702">
    <property type="term" value="F:oxidoreductase activity, acting on single donors with incorporation of molecular oxygen, incorporation of two atoms of oxygen"/>
    <property type="evidence" value="ECO:0007669"/>
    <property type="project" value="InterPro"/>
</dbReference>
<dbReference type="PANTHER" id="PTHR34315">
    <property type="match status" value="1"/>
</dbReference>
<dbReference type="SUPFAM" id="SSF49482">
    <property type="entry name" value="Aromatic compound dioxygenase"/>
    <property type="match status" value="1"/>
</dbReference>
<accession>A0A9P7VQQ1</accession>
<dbReference type="EMBL" id="MU250536">
    <property type="protein sequence ID" value="KAG7445681.1"/>
    <property type="molecule type" value="Genomic_DNA"/>
</dbReference>
<dbReference type="RefSeq" id="XP_043039181.1">
    <property type="nucleotide sequence ID" value="XM_043179923.1"/>
</dbReference>
<keyword evidence="2" id="KW-1185">Reference proteome</keyword>